<feature type="transmembrane region" description="Helical" evidence="2">
    <location>
        <begin position="133"/>
        <end position="153"/>
    </location>
</feature>
<evidence type="ECO:0000313" key="4">
    <source>
        <dbReference type="Proteomes" id="UP001597181"/>
    </source>
</evidence>
<evidence type="ECO:0008006" key="5">
    <source>
        <dbReference type="Google" id="ProtNLM"/>
    </source>
</evidence>
<keyword evidence="2" id="KW-0812">Transmembrane</keyword>
<protein>
    <recommendedName>
        <fullName evidence="5">Dolichyl-phosphate-mannose-protein mannosyltransferase</fullName>
    </recommendedName>
</protein>
<keyword evidence="2" id="KW-1133">Transmembrane helix</keyword>
<gene>
    <name evidence="3" type="ORF">ACFQ3U_10865</name>
</gene>
<feature type="region of interest" description="Disordered" evidence="1">
    <location>
        <begin position="1"/>
        <end position="53"/>
    </location>
</feature>
<feature type="transmembrane region" description="Helical" evidence="2">
    <location>
        <begin position="108"/>
        <end position="126"/>
    </location>
</feature>
<feature type="transmembrane region" description="Helical" evidence="2">
    <location>
        <begin position="159"/>
        <end position="179"/>
    </location>
</feature>
<organism evidence="3 4">
    <name type="scientific">Leucobacter albus</name>
    <dbReference type="NCBI Taxonomy" id="272210"/>
    <lineage>
        <taxon>Bacteria</taxon>
        <taxon>Bacillati</taxon>
        <taxon>Actinomycetota</taxon>
        <taxon>Actinomycetes</taxon>
        <taxon>Micrococcales</taxon>
        <taxon>Microbacteriaceae</taxon>
        <taxon>Leucobacter</taxon>
    </lineage>
</organism>
<accession>A0ABW3TQ21</accession>
<feature type="transmembrane region" description="Helical" evidence="2">
    <location>
        <begin position="54"/>
        <end position="73"/>
    </location>
</feature>
<keyword evidence="4" id="KW-1185">Reference proteome</keyword>
<evidence type="ECO:0000256" key="2">
    <source>
        <dbReference type="SAM" id="Phobius"/>
    </source>
</evidence>
<sequence length="264" mass="27552">MTDASQQSARSFATPEAQASASETAPATAPATVPPAPAAQTAEPGAPPTKRTGMVLGTTAGIATLFLLLRLLAVSEWNWNTAGAIADSLDFGDALPIAFGTLFARPELTGFLVALLLPFALVRALWPLSGHGTPSLSGVLAAIALVTVAVVWVRTFNSWWVVIGAAVLAALLAAARLIWRRGVGRTVVIGVLRSAGVLAVVGLLGLAVVVDTPWMSKERLATADGPLDGWVLEVQPGFVKLLTEERDVHVLLTGDIVERELVEE</sequence>
<name>A0ABW3TQ21_9MICO</name>
<feature type="transmembrane region" description="Helical" evidence="2">
    <location>
        <begin position="191"/>
        <end position="210"/>
    </location>
</feature>
<dbReference type="RefSeq" id="WP_343960877.1">
    <property type="nucleotide sequence ID" value="NZ_BAAAKZ010000010.1"/>
</dbReference>
<evidence type="ECO:0000313" key="3">
    <source>
        <dbReference type="EMBL" id="MFD1202394.1"/>
    </source>
</evidence>
<feature type="compositionally biased region" description="Low complexity" evidence="1">
    <location>
        <begin position="13"/>
        <end position="31"/>
    </location>
</feature>
<proteinExistence type="predicted"/>
<dbReference type="Proteomes" id="UP001597181">
    <property type="component" value="Unassembled WGS sequence"/>
</dbReference>
<reference evidence="4" key="1">
    <citation type="journal article" date="2019" name="Int. J. Syst. Evol. Microbiol.">
        <title>The Global Catalogue of Microorganisms (GCM) 10K type strain sequencing project: providing services to taxonomists for standard genome sequencing and annotation.</title>
        <authorList>
            <consortium name="The Broad Institute Genomics Platform"/>
            <consortium name="The Broad Institute Genome Sequencing Center for Infectious Disease"/>
            <person name="Wu L."/>
            <person name="Ma J."/>
        </authorList>
    </citation>
    <scope>NUCLEOTIDE SEQUENCE [LARGE SCALE GENOMIC DNA]</scope>
    <source>
        <strain evidence="4">CCUG 50213</strain>
    </source>
</reference>
<dbReference type="EMBL" id="JBHTLY010000004">
    <property type="protein sequence ID" value="MFD1202394.1"/>
    <property type="molecule type" value="Genomic_DNA"/>
</dbReference>
<feature type="compositionally biased region" description="Polar residues" evidence="1">
    <location>
        <begin position="1"/>
        <end position="11"/>
    </location>
</feature>
<keyword evidence="2" id="KW-0472">Membrane</keyword>
<comment type="caution">
    <text evidence="3">The sequence shown here is derived from an EMBL/GenBank/DDBJ whole genome shotgun (WGS) entry which is preliminary data.</text>
</comment>
<evidence type="ECO:0000256" key="1">
    <source>
        <dbReference type="SAM" id="MobiDB-lite"/>
    </source>
</evidence>